<dbReference type="Proteomes" id="UP000054144">
    <property type="component" value="Unassembled WGS sequence"/>
</dbReference>
<evidence type="ECO:0000313" key="3">
    <source>
        <dbReference type="Proteomes" id="UP000054144"/>
    </source>
</evidence>
<sequence>MGMPRDLVAHVQIQNAMPWLEKIENQLLLEDPGISTIPSRHESASFQDSLFEPVMDLLNIFVLKSKDVDQRKTGHVSFESNTFHTANFGDLQRFVVQGRKFNADGHAALNDKVNICVVLFMEPGFLCWSDLSADSENPVAPVYSSRSKAALSLMEADRTSQSCSYAILTDSVYTLVTEGVHKDYRNEPLFRYAAEIVPLKSERTTRRIMAALLLGIMHRYSNKGESRTLQGAMPDPSVVRQLPEVAKLVGPVSGYAGFDKFVMQRNRPYFIAFLLWTRNAISRALSSAVEAGSRIPMDCFAFERQEFTFSIFDVHGKPRIPITSLPVSQMPPKPSQRPRSRSSDVILHSGSRDIHFAVSRVIKAGEDKYSQVYFGHLARGREEPDGTLLCLKVFDERLFGHPELEEYDDWFQTDDGRLSEMWYSPDLVRAEHATYTRLAHLQGTFIPHYYGAHQLTLPDGYLVYGILMEVVSGPSAADIDVRSINEAWRCELATRVLNLNRIFLRASVEQADWNAGQIIFPNWAGPTWTDAEREAVHKGRAAQELPLSDVDFAFPDIVFIDFAFCNHRVGDGPLGGRIPVFWRNGQAGLYNLIEGVCRVRLPEETLPEIEQQSIWEI</sequence>
<keyword evidence="3" id="KW-1185">Reference proteome</keyword>
<protein>
    <recommendedName>
        <fullName evidence="4">Protein kinase domain-containing protein</fullName>
    </recommendedName>
</protein>
<organism evidence="2 3">
    <name type="scientific">Fistulina hepatica ATCC 64428</name>
    <dbReference type="NCBI Taxonomy" id="1128425"/>
    <lineage>
        <taxon>Eukaryota</taxon>
        <taxon>Fungi</taxon>
        <taxon>Dikarya</taxon>
        <taxon>Basidiomycota</taxon>
        <taxon>Agaricomycotina</taxon>
        <taxon>Agaricomycetes</taxon>
        <taxon>Agaricomycetidae</taxon>
        <taxon>Agaricales</taxon>
        <taxon>Fistulinaceae</taxon>
        <taxon>Fistulina</taxon>
    </lineage>
</organism>
<accession>A0A0D7A8D9</accession>
<dbReference type="EMBL" id="KN881953">
    <property type="protein sequence ID" value="KIY47282.1"/>
    <property type="molecule type" value="Genomic_DNA"/>
</dbReference>
<dbReference type="AlphaFoldDB" id="A0A0D7A8D9"/>
<evidence type="ECO:0000256" key="1">
    <source>
        <dbReference type="SAM" id="MobiDB-lite"/>
    </source>
</evidence>
<name>A0A0D7A8D9_9AGAR</name>
<gene>
    <name evidence="2" type="ORF">FISHEDRAFT_74804</name>
</gene>
<evidence type="ECO:0008006" key="4">
    <source>
        <dbReference type="Google" id="ProtNLM"/>
    </source>
</evidence>
<evidence type="ECO:0000313" key="2">
    <source>
        <dbReference type="EMBL" id="KIY47282.1"/>
    </source>
</evidence>
<proteinExistence type="predicted"/>
<dbReference type="OrthoDB" id="3138711at2759"/>
<feature type="region of interest" description="Disordered" evidence="1">
    <location>
        <begin position="323"/>
        <end position="343"/>
    </location>
</feature>
<reference evidence="2 3" key="1">
    <citation type="journal article" date="2015" name="Fungal Genet. Biol.">
        <title>Evolution of novel wood decay mechanisms in Agaricales revealed by the genome sequences of Fistulina hepatica and Cylindrobasidium torrendii.</title>
        <authorList>
            <person name="Floudas D."/>
            <person name="Held B.W."/>
            <person name="Riley R."/>
            <person name="Nagy L.G."/>
            <person name="Koehler G."/>
            <person name="Ransdell A.S."/>
            <person name="Younus H."/>
            <person name="Chow J."/>
            <person name="Chiniquy J."/>
            <person name="Lipzen A."/>
            <person name="Tritt A."/>
            <person name="Sun H."/>
            <person name="Haridas S."/>
            <person name="LaButti K."/>
            <person name="Ohm R.A."/>
            <person name="Kues U."/>
            <person name="Blanchette R.A."/>
            <person name="Grigoriev I.V."/>
            <person name="Minto R.E."/>
            <person name="Hibbett D.S."/>
        </authorList>
    </citation>
    <scope>NUCLEOTIDE SEQUENCE [LARGE SCALE GENOMIC DNA]</scope>
    <source>
        <strain evidence="2 3">ATCC 64428</strain>
    </source>
</reference>